<comment type="caution">
    <text evidence="11">The sequence shown here is derived from an EMBL/GenBank/DDBJ whole genome shotgun (WGS) entry which is preliminary data.</text>
</comment>
<protein>
    <submittedName>
        <fullName evidence="11">Peptidase S8</fullName>
    </submittedName>
</protein>
<dbReference type="InterPro" id="IPR036852">
    <property type="entry name" value="Peptidase_S8/S53_dom_sf"/>
</dbReference>
<dbReference type="PANTHER" id="PTHR43806:SF11">
    <property type="entry name" value="CEREVISIN-RELATED"/>
    <property type="match status" value="1"/>
</dbReference>
<dbReference type="RefSeq" id="WP_169931345.1">
    <property type="nucleotide sequence ID" value="NZ_PIPR01000002.1"/>
</dbReference>
<feature type="compositionally biased region" description="Gly residues" evidence="8">
    <location>
        <begin position="507"/>
        <end position="530"/>
    </location>
</feature>
<dbReference type="CDD" id="cd07477">
    <property type="entry name" value="Peptidases_S8_Subtilisin_subset"/>
    <property type="match status" value="1"/>
</dbReference>
<evidence type="ECO:0000256" key="8">
    <source>
        <dbReference type="SAM" id="MobiDB-lite"/>
    </source>
</evidence>
<evidence type="ECO:0000313" key="11">
    <source>
        <dbReference type="EMBL" id="RUO39629.1"/>
    </source>
</evidence>
<dbReference type="InterPro" id="IPR050131">
    <property type="entry name" value="Peptidase_S8_subtilisin-like"/>
</dbReference>
<keyword evidence="5 7" id="KW-0720">Serine protease</keyword>
<dbReference type="PANTHER" id="PTHR43806">
    <property type="entry name" value="PEPTIDASE S8"/>
    <property type="match status" value="1"/>
</dbReference>
<dbReference type="InterPro" id="IPR022398">
    <property type="entry name" value="Peptidase_S8_His-AS"/>
</dbReference>
<dbReference type="GO" id="GO:0005615">
    <property type="term" value="C:extracellular space"/>
    <property type="evidence" value="ECO:0007669"/>
    <property type="project" value="TreeGrafter"/>
</dbReference>
<gene>
    <name evidence="11" type="ORF">CWE22_10080</name>
</gene>
<dbReference type="InterPro" id="IPR015500">
    <property type="entry name" value="Peptidase_S8_subtilisin-rel"/>
</dbReference>
<evidence type="ECO:0000256" key="2">
    <source>
        <dbReference type="ARBA" id="ARBA00022670"/>
    </source>
</evidence>
<dbReference type="InterPro" id="IPR023828">
    <property type="entry name" value="Peptidase_S8_Ser-AS"/>
</dbReference>
<dbReference type="PROSITE" id="PS00137">
    <property type="entry name" value="SUBTILASE_HIS"/>
    <property type="match status" value="1"/>
</dbReference>
<dbReference type="SUPFAM" id="SSF54897">
    <property type="entry name" value="Protease propeptides/inhibitors"/>
    <property type="match status" value="1"/>
</dbReference>
<evidence type="ECO:0000256" key="5">
    <source>
        <dbReference type="ARBA" id="ARBA00022825"/>
    </source>
</evidence>
<keyword evidence="9" id="KW-0732">Signal</keyword>
<dbReference type="PRINTS" id="PR00723">
    <property type="entry name" value="SUBTILISIN"/>
</dbReference>
<name>A0A7Z6ZSK5_9GAMM</name>
<evidence type="ECO:0000259" key="10">
    <source>
        <dbReference type="Pfam" id="PF00082"/>
    </source>
</evidence>
<evidence type="ECO:0000256" key="4">
    <source>
        <dbReference type="ARBA" id="ARBA00022801"/>
    </source>
</evidence>
<dbReference type="Gene3D" id="3.40.50.200">
    <property type="entry name" value="Peptidase S8/S53 domain"/>
    <property type="match status" value="2"/>
</dbReference>
<dbReference type="Gene3D" id="3.30.70.80">
    <property type="entry name" value="Peptidase S8 propeptide/proteinase inhibitor I9"/>
    <property type="match status" value="1"/>
</dbReference>
<feature type="domain" description="Peptidase S8/S53" evidence="10">
    <location>
        <begin position="428"/>
        <end position="488"/>
    </location>
</feature>
<evidence type="ECO:0000256" key="7">
    <source>
        <dbReference type="PROSITE-ProRule" id="PRU01240"/>
    </source>
</evidence>
<sequence>MSNHTKRGVFTLAALSFAVATAVQAAPADKERVIIQFKPGSKAQVEQMVNRVGGNKNVDLSNFDAMAVTVPAQALNGLRNNPNVVLVEEDSPRQLLSSEYEPNLPYGIVQVQADQVSDAAAGAVKVCIIDSGYDLGHPDLPTSGVTGRFNSGSGNWYSDENGHGTHVAGTIAALTNGDGVVGVLPNGQVNLHIVKVFGASGWSYSSSLIAAADECAQEGAKVINMSLGGSRANRTEDRAFGQLNSAGILSIAAAGNDGNTRDSYPASYDSVVSVAAVDSTETIAAFSQQTSQVELAGPGVAVLSSVPRGTGERVELTVGGASYAATGMDGTARTSATGPLVDCGIGDSACAGAAGAVCLIERGVISFAEKVQACEAGGGAAAIVFNNEPGVVLGTLGTYSASIPAVGASDTDGAAMLGQLGSSATVGVTDSDWAFFDGTSMATPHVAGVAALVWSQHTACTNNDIRAALAATAIDKGAAGRDNAYGHGIVQAKAAVDYLTANGCGGSGGGTGGDTGGDTGGGGKGGGKGGPKGDPKN</sequence>
<feature type="active site" description="Charge relay system" evidence="6 7">
    <location>
        <position position="440"/>
    </location>
</feature>
<dbReference type="SUPFAM" id="SSF52743">
    <property type="entry name" value="Subtilisin-like"/>
    <property type="match status" value="1"/>
</dbReference>
<evidence type="ECO:0000256" key="6">
    <source>
        <dbReference type="PIRSR" id="PIRSR615500-1"/>
    </source>
</evidence>
<dbReference type="PROSITE" id="PS51892">
    <property type="entry name" value="SUBTILASE"/>
    <property type="match status" value="1"/>
</dbReference>
<proteinExistence type="inferred from homology"/>
<dbReference type="EMBL" id="PIPR01000002">
    <property type="protein sequence ID" value="RUO39629.1"/>
    <property type="molecule type" value="Genomic_DNA"/>
</dbReference>
<dbReference type="Pfam" id="PF00082">
    <property type="entry name" value="Peptidase_S8"/>
    <property type="match status" value="2"/>
</dbReference>
<keyword evidence="4 7" id="KW-0378">Hydrolase</keyword>
<feature type="active site" description="Charge relay system" evidence="6 7">
    <location>
        <position position="130"/>
    </location>
</feature>
<evidence type="ECO:0000256" key="1">
    <source>
        <dbReference type="ARBA" id="ARBA00011073"/>
    </source>
</evidence>
<dbReference type="GO" id="GO:0046872">
    <property type="term" value="F:metal ion binding"/>
    <property type="evidence" value="ECO:0007669"/>
    <property type="project" value="UniProtKB-KW"/>
</dbReference>
<evidence type="ECO:0000313" key="12">
    <source>
        <dbReference type="Proteomes" id="UP000287766"/>
    </source>
</evidence>
<dbReference type="AlphaFoldDB" id="A0A7Z6ZSK5"/>
<dbReference type="Proteomes" id="UP000287766">
    <property type="component" value="Unassembled WGS sequence"/>
</dbReference>
<feature type="chain" id="PRO_5031103220" evidence="9">
    <location>
        <begin position="26"/>
        <end position="537"/>
    </location>
</feature>
<accession>A0A7Z6ZSK5</accession>
<keyword evidence="3" id="KW-0479">Metal-binding</keyword>
<dbReference type="InterPro" id="IPR037045">
    <property type="entry name" value="S8pro/Inhibitor_I9_sf"/>
</dbReference>
<organism evidence="11 12">
    <name type="scientific">Pseudidiomarina aestuarii</name>
    <dbReference type="NCBI Taxonomy" id="624146"/>
    <lineage>
        <taxon>Bacteria</taxon>
        <taxon>Pseudomonadati</taxon>
        <taxon>Pseudomonadota</taxon>
        <taxon>Gammaproteobacteria</taxon>
        <taxon>Alteromonadales</taxon>
        <taxon>Idiomarinaceae</taxon>
        <taxon>Pseudidiomarina</taxon>
    </lineage>
</organism>
<reference evidence="12" key="1">
    <citation type="journal article" date="2018" name="Front. Microbiol.">
        <title>Genome-Based Analysis Reveals the Taxonomy and Diversity of the Family Idiomarinaceae.</title>
        <authorList>
            <person name="Liu Y."/>
            <person name="Lai Q."/>
            <person name="Shao Z."/>
        </authorList>
    </citation>
    <scope>NUCLEOTIDE SEQUENCE [LARGE SCALE GENOMIC DNA]</scope>
    <source>
        <strain evidence="12">KYW314</strain>
    </source>
</reference>
<feature type="region of interest" description="Disordered" evidence="8">
    <location>
        <begin position="507"/>
        <end position="537"/>
    </location>
</feature>
<keyword evidence="2 7" id="KW-0645">Protease</keyword>
<dbReference type="GO" id="GO:0006508">
    <property type="term" value="P:proteolysis"/>
    <property type="evidence" value="ECO:0007669"/>
    <property type="project" value="UniProtKB-KW"/>
</dbReference>
<dbReference type="PROSITE" id="PS00138">
    <property type="entry name" value="SUBTILASE_SER"/>
    <property type="match status" value="1"/>
</dbReference>
<feature type="active site" description="Charge relay system" evidence="6 7">
    <location>
        <position position="163"/>
    </location>
</feature>
<comment type="similarity">
    <text evidence="1 7">Belongs to the peptidase S8 family.</text>
</comment>
<dbReference type="InterPro" id="IPR000209">
    <property type="entry name" value="Peptidase_S8/S53_dom"/>
</dbReference>
<dbReference type="InterPro" id="IPR034202">
    <property type="entry name" value="Subtilisin_Carlsberg-like"/>
</dbReference>
<evidence type="ECO:0000256" key="3">
    <source>
        <dbReference type="ARBA" id="ARBA00022723"/>
    </source>
</evidence>
<feature type="domain" description="Peptidase S8/S53" evidence="10">
    <location>
        <begin position="123"/>
        <end position="341"/>
    </location>
</feature>
<feature type="signal peptide" evidence="9">
    <location>
        <begin position="1"/>
        <end position="25"/>
    </location>
</feature>
<dbReference type="GO" id="GO:0004252">
    <property type="term" value="F:serine-type endopeptidase activity"/>
    <property type="evidence" value="ECO:0007669"/>
    <property type="project" value="UniProtKB-UniRule"/>
</dbReference>
<evidence type="ECO:0000256" key="9">
    <source>
        <dbReference type="SAM" id="SignalP"/>
    </source>
</evidence>
<keyword evidence="12" id="KW-1185">Reference proteome</keyword>